<reference evidence="2 3" key="1">
    <citation type="submission" date="2018-03" db="EMBL/GenBank/DDBJ databases">
        <title>Draft genome sequence of Rohu Carp (Labeo rohita).</title>
        <authorList>
            <person name="Das P."/>
            <person name="Kushwaha B."/>
            <person name="Joshi C.G."/>
            <person name="Kumar D."/>
            <person name="Nagpure N.S."/>
            <person name="Sahoo L."/>
            <person name="Das S.P."/>
            <person name="Bit A."/>
            <person name="Patnaik S."/>
            <person name="Meher P.K."/>
            <person name="Jayasankar P."/>
            <person name="Koringa P.G."/>
            <person name="Patel N.V."/>
            <person name="Hinsu A.T."/>
            <person name="Kumar R."/>
            <person name="Pandey M."/>
            <person name="Agarwal S."/>
            <person name="Srivastava S."/>
            <person name="Singh M."/>
            <person name="Iquebal M.A."/>
            <person name="Jaiswal S."/>
            <person name="Angadi U.B."/>
            <person name="Kumar N."/>
            <person name="Raza M."/>
            <person name="Shah T.M."/>
            <person name="Rai A."/>
            <person name="Jena J.K."/>
        </authorList>
    </citation>
    <scope>NUCLEOTIDE SEQUENCE [LARGE SCALE GENOMIC DNA]</scope>
    <source>
        <strain evidence="2">DASCIFA01</strain>
        <tissue evidence="2">Testis</tissue>
    </source>
</reference>
<protein>
    <submittedName>
        <fullName evidence="2">Uncharacterized protein</fullName>
    </submittedName>
</protein>
<feature type="region of interest" description="Disordered" evidence="1">
    <location>
        <begin position="60"/>
        <end position="93"/>
    </location>
</feature>
<evidence type="ECO:0000313" key="3">
    <source>
        <dbReference type="Proteomes" id="UP000290572"/>
    </source>
</evidence>
<keyword evidence="3" id="KW-1185">Reference proteome</keyword>
<name>A0A498M5F1_LABRO</name>
<dbReference type="Proteomes" id="UP000290572">
    <property type="component" value="Unassembled WGS sequence"/>
</dbReference>
<dbReference type="AlphaFoldDB" id="A0A498M5F1"/>
<proteinExistence type="predicted"/>
<organism evidence="2 3">
    <name type="scientific">Labeo rohita</name>
    <name type="common">Indian major carp</name>
    <name type="synonym">Cyprinus rohita</name>
    <dbReference type="NCBI Taxonomy" id="84645"/>
    <lineage>
        <taxon>Eukaryota</taxon>
        <taxon>Metazoa</taxon>
        <taxon>Chordata</taxon>
        <taxon>Craniata</taxon>
        <taxon>Vertebrata</taxon>
        <taxon>Euteleostomi</taxon>
        <taxon>Actinopterygii</taxon>
        <taxon>Neopterygii</taxon>
        <taxon>Teleostei</taxon>
        <taxon>Ostariophysi</taxon>
        <taxon>Cypriniformes</taxon>
        <taxon>Cyprinidae</taxon>
        <taxon>Labeoninae</taxon>
        <taxon>Labeonini</taxon>
        <taxon>Labeo</taxon>
    </lineage>
</organism>
<dbReference type="EMBL" id="QBIY01012829">
    <property type="protein sequence ID" value="RXN15740.1"/>
    <property type="molecule type" value="Genomic_DNA"/>
</dbReference>
<comment type="caution">
    <text evidence="2">The sequence shown here is derived from an EMBL/GenBank/DDBJ whole genome shotgun (WGS) entry which is preliminary data.</text>
</comment>
<evidence type="ECO:0000256" key="1">
    <source>
        <dbReference type="SAM" id="MobiDB-lite"/>
    </source>
</evidence>
<accession>A0A498M5F1</accession>
<gene>
    <name evidence="2" type="ORF">ROHU_027902</name>
</gene>
<sequence>MRYTRAGRRAHLTRGALAGNSSSALNDTDQSLFNEERAVISRVIRAQLLSAVLSPRFPQLSEEPEVDGGNALRQNSGHRLIKNHRKVDGESPL</sequence>
<evidence type="ECO:0000313" key="2">
    <source>
        <dbReference type="EMBL" id="RXN15740.1"/>
    </source>
</evidence>